<evidence type="ECO:0000256" key="1">
    <source>
        <dbReference type="SAM" id="SignalP"/>
    </source>
</evidence>
<evidence type="ECO:0000313" key="2">
    <source>
        <dbReference type="EMBL" id="RCN50904.1"/>
    </source>
</evidence>
<organism evidence="2 3">
    <name type="scientific">Ancylostoma caninum</name>
    <name type="common">Dog hookworm</name>
    <dbReference type="NCBI Taxonomy" id="29170"/>
    <lineage>
        <taxon>Eukaryota</taxon>
        <taxon>Metazoa</taxon>
        <taxon>Ecdysozoa</taxon>
        <taxon>Nematoda</taxon>
        <taxon>Chromadorea</taxon>
        <taxon>Rhabditida</taxon>
        <taxon>Rhabditina</taxon>
        <taxon>Rhabditomorpha</taxon>
        <taxon>Strongyloidea</taxon>
        <taxon>Ancylostomatidae</taxon>
        <taxon>Ancylostomatinae</taxon>
        <taxon>Ancylostoma</taxon>
    </lineage>
</organism>
<accession>A0A368H2R7</accession>
<comment type="caution">
    <text evidence="2">The sequence shown here is derived from an EMBL/GenBank/DDBJ whole genome shotgun (WGS) entry which is preliminary data.</text>
</comment>
<dbReference type="OrthoDB" id="5822889at2759"/>
<reference evidence="2 3" key="1">
    <citation type="submission" date="2014-10" db="EMBL/GenBank/DDBJ databases">
        <title>Draft genome of the hookworm Ancylostoma caninum.</title>
        <authorList>
            <person name="Mitreva M."/>
        </authorList>
    </citation>
    <scope>NUCLEOTIDE SEQUENCE [LARGE SCALE GENOMIC DNA]</scope>
    <source>
        <strain evidence="2 3">Baltimore</strain>
    </source>
</reference>
<gene>
    <name evidence="2" type="ORF">ANCCAN_02917</name>
</gene>
<dbReference type="EMBL" id="JOJR01000018">
    <property type="protein sequence ID" value="RCN50904.1"/>
    <property type="molecule type" value="Genomic_DNA"/>
</dbReference>
<dbReference type="STRING" id="29170.A0A368H2R7"/>
<dbReference type="PANTHER" id="PTHR37973">
    <property type="entry name" value="CHONDROITIN PROTEOGLYCAN 3"/>
    <property type="match status" value="1"/>
</dbReference>
<feature type="signal peptide" evidence="1">
    <location>
        <begin position="1"/>
        <end position="16"/>
    </location>
</feature>
<keyword evidence="1" id="KW-0732">Signal</keyword>
<evidence type="ECO:0000313" key="3">
    <source>
        <dbReference type="Proteomes" id="UP000252519"/>
    </source>
</evidence>
<dbReference type="PANTHER" id="PTHR37973:SF1">
    <property type="entry name" value="DICKKOPF_N DOMAIN-CONTAINING PROTEIN"/>
    <property type="match status" value="1"/>
</dbReference>
<dbReference type="Proteomes" id="UP000252519">
    <property type="component" value="Unassembled WGS sequence"/>
</dbReference>
<evidence type="ECO:0008006" key="4">
    <source>
        <dbReference type="Google" id="ProtNLM"/>
    </source>
</evidence>
<protein>
    <recommendedName>
        <fullName evidence="4">Chondroitin proteoglycan 3</fullName>
    </recommendedName>
</protein>
<dbReference type="AlphaFoldDB" id="A0A368H2R7"/>
<proteinExistence type="predicted"/>
<keyword evidence="3" id="KW-1185">Reference proteome</keyword>
<name>A0A368H2R7_ANCCA</name>
<dbReference type="InterPro" id="IPR039260">
    <property type="entry name" value="Cpg-3"/>
</dbReference>
<sequence>MQLLIVFSAAMALALAFPAEETREVEASGQLIPQALRRRRREDVEASGEGSGEGSGAEECIPMHMCYSNDDCHGGQCVGAFVGKCSCTGCIEFWRCDEDSMCGGLKGACNLETDNCNCTAGYVNAGYSSLTDALLHFCNVKDCTKETADEDCFGLQCSAGSCIC</sequence>
<feature type="chain" id="PRO_5016570813" description="Chondroitin proteoglycan 3" evidence="1">
    <location>
        <begin position="17"/>
        <end position="164"/>
    </location>
</feature>